<name>A0A455SKV1_9CHLR</name>
<dbReference type="Gene3D" id="2.30.110.10">
    <property type="entry name" value="Electron Transport, Fmn-binding Protein, Chain A"/>
    <property type="match status" value="1"/>
</dbReference>
<evidence type="ECO:0000313" key="3">
    <source>
        <dbReference type="EMBL" id="BBH87532.1"/>
    </source>
</evidence>
<dbReference type="PANTHER" id="PTHR39428">
    <property type="entry name" value="F420H(2)-DEPENDENT QUINONE REDUCTASE RV1261C"/>
    <property type="match status" value="1"/>
</dbReference>
<accession>A0A455SKV1</accession>
<gene>
    <name evidence="3" type="ORF">KTC_22830</name>
</gene>
<evidence type="ECO:0000256" key="1">
    <source>
        <dbReference type="ARBA" id="ARBA00008710"/>
    </source>
</evidence>
<dbReference type="GO" id="GO:0005886">
    <property type="term" value="C:plasma membrane"/>
    <property type="evidence" value="ECO:0007669"/>
    <property type="project" value="TreeGrafter"/>
</dbReference>
<dbReference type="EMBL" id="AP019376">
    <property type="protein sequence ID" value="BBH87532.1"/>
    <property type="molecule type" value="Genomic_DNA"/>
</dbReference>
<dbReference type="Pfam" id="PF04075">
    <property type="entry name" value="F420H2_quin_red"/>
    <property type="match status" value="1"/>
</dbReference>
<dbReference type="AlphaFoldDB" id="A0A455SKV1"/>
<dbReference type="GO" id="GO:0070967">
    <property type="term" value="F:coenzyme F420 binding"/>
    <property type="evidence" value="ECO:0007669"/>
    <property type="project" value="TreeGrafter"/>
</dbReference>
<dbReference type="NCBIfam" id="TIGR00026">
    <property type="entry name" value="hi_GC_TIGR00026"/>
    <property type="match status" value="1"/>
</dbReference>
<dbReference type="InterPro" id="IPR004378">
    <property type="entry name" value="F420H2_quin_Rdtase"/>
</dbReference>
<dbReference type="SUPFAM" id="SSF50475">
    <property type="entry name" value="FMN-binding split barrel"/>
    <property type="match status" value="1"/>
</dbReference>
<proteinExistence type="inferred from homology"/>
<evidence type="ECO:0000256" key="2">
    <source>
        <dbReference type="ARBA" id="ARBA00049106"/>
    </source>
</evidence>
<dbReference type="GO" id="GO:0016491">
    <property type="term" value="F:oxidoreductase activity"/>
    <property type="evidence" value="ECO:0007669"/>
    <property type="project" value="InterPro"/>
</dbReference>
<evidence type="ECO:0008006" key="4">
    <source>
        <dbReference type="Google" id="ProtNLM"/>
    </source>
</evidence>
<protein>
    <recommendedName>
        <fullName evidence="4">Nitroreductase</fullName>
    </recommendedName>
</protein>
<dbReference type="InterPro" id="IPR012349">
    <property type="entry name" value="Split_barrel_FMN-bd"/>
</dbReference>
<sequence length="147" mass="16325">MSDFDMSQVKDWNNKIIEEFRANGGKVGGFYEGAPLLLLTTTGRKSGKLYTVPLGYQTDGERLIVLPGSGRPDWYYNLKANPRVKVEVNGEAFEALAQILDGEQKAPFLKKAREMLQEGAARSEEYAEMAAQIPDDVPVVALERISK</sequence>
<reference evidence="3" key="1">
    <citation type="submission" date="2018-12" db="EMBL/GenBank/DDBJ databases">
        <title>Novel natural products biosynthetic potential of the class Ktedonobacteria.</title>
        <authorList>
            <person name="Zheng Y."/>
            <person name="Saitou A."/>
            <person name="Wang C.M."/>
            <person name="Toyoda A."/>
            <person name="Minakuchi Y."/>
            <person name="Sekiguchi Y."/>
            <person name="Ueda K."/>
            <person name="Takano H."/>
            <person name="Sakai Y."/>
            <person name="Yokota A."/>
            <person name="Yabe S."/>
        </authorList>
    </citation>
    <scope>NUCLEOTIDE SEQUENCE</scope>
    <source>
        <strain evidence="3">COM3</strain>
    </source>
</reference>
<comment type="similarity">
    <text evidence="1">Belongs to the F420H(2)-dependent quinone reductase family.</text>
</comment>
<comment type="catalytic activity">
    <reaction evidence="2">
        <text>oxidized coenzyme F420-(gamma-L-Glu)(n) + a quinol + H(+) = reduced coenzyme F420-(gamma-L-Glu)(n) + a quinone</text>
        <dbReference type="Rhea" id="RHEA:39663"/>
        <dbReference type="Rhea" id="RHEA-COMP:12939"/>
        <dbReference type="Rhea" id="RHEA-COMP:14378"/>
        <dbReference type="ChEBI" id="CHEBI:15378"/>
        <dbReference type="ChEBI" id="CHEBI:24646"/>
        <dbReference type="ChEBI" id="CHEBI:132124"/>
        <dbReference type="ChEBI" id="CHEBI:133980"/>
        <dbReference type="ChEBI" id="CHEBI:139511"/>
    </reaction>
</comment>
<dbReference type="PANTHER" id="PTHR39428:SF1">
    <property type="entry name" value="F420H(2)-DEPENDENT QUINONE REDUCTASE RV1261C"/>
    <property type="match status" value="1"/>
</dbReference>
<organism evidence="3">
    <name type="scientific">Thermosporothrix sp. COM3</name>
    <dbReference type="NCBI Taxonomy" id="2490863"/>
    <lineage>
        <taxon>Bacteria</taxon>
        <taxon>Bacillati</taxon>
        <taxon>Chloroflexota</taxon>
        <taxon>Ktedonobacteria</taxon>
        <taxon>Ktedonobacterales</taxon>
        <taxon>Thermosporotrichaceae</taxon>
        <taxon>Thermosporothrix</taxon>
    </lineage>
</organism>